<dbReference type="AlphaFoldDB" id="A0A183AKT7"/>
<dbReference type="WBParaSite" id="ECPE_0000758801-mRNA-1">
    <property type="protein sequence ID" value="ECPE_0000758801-mRNA-1"/>
    <property type="gene ID" value="ECPE_0000758801"/>
</dbReference>
<reference evidence="1" key="1">
    <citation type="submission" date="2016-06" db="UniProtKB">
        <authorList>
            <consortium name="WormBaseParasite"/>
        </authorList>
    </citation>
    <scope>IDENTIFICATION</scope>
</reference>
<protein>
    <submittedName>
        <fullName evidence="1">Ku domain-containing protein</fullName>
    </submittedName>
</protein>
<accession>A0A183AKT7</accession>
<evidence type="ECO:0000313" key="1">
    <source>
        <dbReference type="WBParaSite" id="ECPE_0000758801-mRNA-1"/>
    </source>
</evidence>
<name>A0A183AKT7_9TREM</name>
<sequence>LIKAEIKRLSALYASQFLLCNNSKRIWQAVKLLCGTKSKTSDCTTDLDSANAAFIHPSSEAITPFVLDDAVQVEAVSKEETLELLRTVKTT</sequence>
<proteinExistence type="predicted"/>
<organism evidence="1">
    <name type="scientific">Echinostoma caproni</name>
    <dbReference type="NCBI Taxonomy" id="27848"/>
    <lineage>
        <taxon>Eukaryota</taxon>
        <taxon>Metazoa</taxon>
        <taxon>Spiralia</taxon>
        <taxon>Lophotrochozoa</taxon>
        <taxon>Platyhelminthes</taxon>
        <taxon>Trematoda</taxon>
        <taxon>Digenea</taxon>
        <taxon>Plagiorchiida</taxon>
        <taxon>Echinostomata</taxon>
        <taxon>Echinostomatoidea</taxon>
        <taxon>Echinostomatidae</taxon>
        <taxon>Echinostoma</taxon>
    </lineage>
</organism>